<sequence>MSILLANIIHWIFFVYTIMLTLRILGSWFPSFSHTRFMHFLRFYTDPYLNVFRNLIPPIGGRLDLSPIIAFFVLQFLENFFLRLFI</sequence>
<keyword evidence="2" id="KW-0812">Transmembrane</keyword>
<feature type="transmembrane region" description="Helical" evidence="2">
    <location>
        <begin position="7"/>
        <end position="29"/>
    </location>
</feature>
<proteinExistence type="inferred from homology"/>
<keyword evidence="2" id="KW-1133">Transmembrane helix</keyword>
<accession>A0ABX8UYM6</accession>
<keyword evidence="2" id="KW-0472">Membrane</keyword>
<evidence type="ECO:0000313" key="4">
    <source>
        <dbReference type="Proteomes" id="UP000826014"/>
    </source>
</evidence>
<comment type="similarity">
    <text evidence="1">Belongs to the YggT family.</text>
</comment>
<dbReference type="RefSeq" id="WP_194845822.1">
    <property type="nucleotide sequence ID" value="NZ_CP075587.1"/>
</dbReference>
<organism evidence="3 4">
    <name type="scientific">Candidatus Rhabdochlamydia oedothoracis</name>
    <dbReference type="NCBI Taxonomy" id="2720720"/>
    <lineage>
        <taxon>Bacteria</taxon>
        <taxon>Pseudomonadati</taxon>
        <taxon>Chlamydiota</taxon>
        <taxon>Chlamydiia</taxon>
        <taxon>Parachlamydiales</taxon>
        <taxon>Candidatus Rhabdochlamydiaceae</taxon>
        <taxon>Candidatus Rhabdochlamydia</taxon>
    </lineage>
</organism>
<dbReference type="EMBL" id="CP075587">
    <property type="protein sequence ID" value="QYF48060.1"/>
    <property type="molecule type" value="Genomic_DNA"/>
</dbReference>
<keyword evidence="4" id="KW-1185">Reference proteome</keyword>
<name>A0ABX8UYM6_9BACT</name>
<protein>
    <submittedName>
        <fullName evidence="3">YGGT family</fullName>
    </submittedName>
</protein>
<evidence type="ECO:0000313" key="3">
    <source>
        <dbReference type="EMBL" id="QYF48060.1"/>
    </source>
</evidence>
<feature type="transmembrane region" description="Helical" evidence="2">
    <location>
        <begin position="65"/>
        <end position="85"/>
    </location>
</feature>
<dbReference type="PANTHER" id="PTHR33219:SF14">
    <property type="entry name" value="PROTEIN COFACTOR ASSEMBLY OF COMPLEX C SUBUNIT B CCB3, CHLOROPLASTIC-RELATED"/>
    <property type="match status" value="1"/>
</dbReference>
<dbReference type="InterPro" id="IPR003425">
    <property type="entry name" value="CCB3/YggT"/>
</dbReference>
<evidence type="ECO:0000256" key="2">
    <source>
        <dbReference type="SAM" id="Phobius"/>
    </source>
</evidence>
<gene>
    <name evidence="3" type="ORF">RHABOEDO_000151</name>
</gene>
<dbReference type="PANTHER" id="PTHR33219">
    <property type="entry name" value="YLMG HOMOLOG PROTEIN 2, CHLOROPLASTIC"/>
    <property type="match status" value="1"/>
</dbReference>
<evidence type="ECO:0000256" key="1">
    <source>
        <dbReference type="ARBA" id="ARBA00010894"/>
    </source>
</evidence>
<reference evidence="3 4" key="1">
    <citation type="journal article" date="2022" name="bioRxiv">
        <title>Ecology and evolution of chlamydial symbionts of arthropods.</title>
        <authorList>
            <person name="Halter T."/>
            <person name="Koestlbacher S."/>
            <person name="Collingro A."/>
            <person name="Sixt B.S."/>
            <person name="Toenshoff E.R."/>
            <person name="Hendrickx F."/>
            <person name="Kostanjsek R."/>
            <person name="Horn M."/>
        </authorList>
    </citation>
    <scope>NUCLEOTIDE SEQUENCE [LARGE SCALE GENOMIC DNA]</scope>
    <source>
        <strain evidence="3">W744xW776</strain>
    </source>
</reference>
<dbReference type="Pfam" id="PF02325">
    <property type="entry name" value="CCB3_YggT"/>
    <property type="match status" value="1"/>
</dbReference>
<dbReference type="Proteomes" id="UP000826014">
    <property type="component" value="Chromosome"/>
</dbReference>